<feature type="domain" description="tRNA (32-2'-O)-methyltransferase regulator THADA-like C-terminal TPR repeats region" evidence="5">
    <location>
        <begin position="916"/>
        <end position="1063"/>
    </location>
</feature>
<comment type="similarity">
    <text evidence="1">Belongs to the THADA family.</text>
</comment>
<dbReference type="InterPro" id="IPR019442">
    <property type="entry name" value="THADA/TRM732_DUF2428"/>
</dbReference>
<name>A0A1B8GUN0_9PEZI</name>
<dbReference type="Proteomes" id="UP000091956">
    <property type="component" value="Unassembled WGS sequence"/>
</dbReference>
<evidence type="ECO:0000256" key="2">
    <source>
        <dbReference type="ARBA" id="ARBA00022694"/>
    </source>
</evidence>
<evidence type="ECO:0000259" key="3">
    <source>
        <dbReference type="Pfam" id="PF10350"/>
    </source>
</evidence>
<reference evidence="6 7" key="1">
    <citation type="submission" date="2016-03" db="EMBL/GenBank/DDBJ databases">
        <title>Comparative genomics of Pseudogymnoascus destructans, the fungus causing white-nose syndrome of bats.</title>
        <authorList>
            <person name="Palmer J.M."/>
            <person name="Drees K.P."/>
            <person name="Foster J.T."/>
            <person name="Lindner D.L."/>
        </authorList>
    </citation>
    <scope>NUCLEOTIDE SEQUENCE [LARGE SCALE GENOMIC DNA]</scope>
    <source>
        <strain evidence="6 7">UAMH 10579</strain>
    </source>
</reference>
<dbReference type="InterPro" id="IPR056843">
    <property type="entry name" value="THADA-like_TPR"/>
</dbReference>
<dbReference type="GO" id="GO:0030488">
    <property type="term" value="P:tRNA methylation"/>
    <property type="evidence" value="ECO:0007669"/>
    <property type="project" value="TreeGrafter"/>
</dbReference>
<dbReference type="Pfam" id="PF25151">
    <property type="entry name" value="TPR_Trm732_C"/>
    <property type="match status" value="1"/>
</dbReference>
<feature type="domain" description="tRNA (32-2'-O)-methyltransferase regulator THADA-like TPR repeats region" evidence="4">
    <location>
        <begin position="228"/>
        <end position="536"/>
    </location>
</feature>
<sequence length="1639" mass="183050">MGSDKAVDTRSIQELLQNLAGQEDSVARDHLNVLIQDASQPRHMSGNSCTRLCYFLEQCRKSESPKLRDLAYSHETCRQLFDFYVEWNEKNQHRSMRQVLELLSSLISLNPNKEVSNGFKKESLERLLSIISHESAQPLVKPAFKVLECFVIKGTYNSSDLFEAYGHISGDIEPTRESQWDKLVSEVFEWMSAPETCSAAAKFLVSLFGELKTSPIEGSEAAENYSIYWQRWIQQGLSKHPESLENVKNYLFPPLFKLDKPGSLQFLRNISANNAIDTVGNREVDSGATLFLSALEVGKKYGLVDDPDLIPPQKASAKKRDFVELPIQAIGGLLIHTDTTVRSLAFSVLVSSLSSTRPFPKESLDIIRQYLYVLHADTDAKFRNDLFASTKHMLERLRGALALLTREASLSVTRKQVATDPNSPKELQTVHSIEQIDKEGSDIQTHIQEHENFLSWYLSFLAQELVPTASYPRHITSLKSLEILLKTGVQLSPGIPTINTSRGSDTFWPKQVNVFSPSVCRLLLDLVVDPFEEVRNCSVSVLNSAPRDCFGPLSDTPYGPVPQLLQDLLSEAKMASSQTGRADAADGLAHMNVLHFKILEHDQHRLNFFHTLLSLLEDDIEIARSDLKLAVDRVPLHGQLTTLAQLWDLMKVSPYEGLVAVESNAFKVGTITAFQDRLATFCLDIWDIVRITLCHDSPEGHDPSGPIGSEEADVKGILSYSFRACHESSELIQAILRKANIIKSSDKKPFLTSQVLQNLGNLTFVQLASLRHRGAFSTVTTTFSLCCKVTQSKLFAENGGPDLLRLWRDRAFQCINEQHSTTRRSAGLPGLITGILSAGSSEVTLDSVMVRLQEIARTPVIISGKDEEQLPQVHAMNSIKDVFKSATLGKQADMYVTDCFIIATDSLKSDIWAISNCGLILVKALLDCMLGTSDNKAATEAGWDGRSIRISYDRYKGLPEVLLRLLKIDSSIPAQTNLVFPALEFARRVGPPEKNRAQFREDFYNSVIKHLNCPIWIFRDLAARTASTFLLEDNWKAPIIELLESKSFSTNGLHGIFLLIRYLIEKRLDLDKPLTKDDLIDLLKAMSIRILPYGANPTDKFLIAAYEEAMFPIYQRIFKDMPGSEHPAFPFSSMEWFDQGQAILDEMGMAVVKELNDRPADERNSLANNTQIVHLLYIIRMEKSLCRITDGSISWDNVTDDAAAELLQRAPKIFTFSSLTLDEIVAMVRFFQPFVLSVKRSEKVKRLAQTNIAALLGQHDFFFFSDEQINELAGLLINDSFLSDDYMHLAIRNGVEIPIFMGPGLRNARLITKGHVLRFRVHAFERLGVHESFPPSELELRIGAGLLAFGVEVLSFIHSGHDYDIRMAGATAFYNFYDTHADTLFMAATKGKHLTPLLALNVAILDSLIDDDPDVRELGAATFSSLTLSPAVVPEASAQSFSHWLYDNYSDSEPFIAETLRRITSGNELGTFDGLEPATLSDTALALAKAMVPDNALFAEEEQNLYIDELREARLWCEVFARAEGSQWDRVTAKLLMWAVKSMLAIIAIEDRDGPLGWMSKPKVFAICGRVVVASRMLAERFGSMEGVKGKPLLEPMVAGLMAAGRDLLERGRTKSFHPLLMGELTVMAMAKGPSGEKK</sequence>
<evidence type="ECO:0000256" key="1">
    <source>
        <dbReference type="ARBA" id="ARBA00010409"/>
    </source>
</evidence>
<organism evidence="6 7">
    <name type="scientific">Pseudogymnoascus verrucosus</name>
    <dbReference type="NCBI Taxonomy" id="342668"/>
    <lineage>
        <taxon>Eukaryota</taxon>
        <taxon>Fungi</taxon>
        <taxon>Dikarya</taxon>
        <taxon>Ascomycota</taxon>
        <taxon>Pezizomycotina</taxon>
        <taxon>Leotiomycetes</taxon>
        <taxon>Thelebolales</taxon>
        <taxon>Thelebolaceae</taxon>
        <taxon>Pseudogymnoascus</taxon>
    </lineage>
</organism>
<keyword evidence="7" id="KW-1185">Reference proteome</keyword>
<dbReference type="EMBL" id="KV460212">
    <property type="protein sequence ID" value="OBT99531.1"/>
    <property type="molecule type" value="Genomic_DNA"/>
</dbReference>
<dbReference type="PANTHER" id="PTHR14387:SF0">
    <property type="entry name" value="DUF2428 DOMAIN-CONTAINING PROTEIN"/>
    <property type="match status" value="1"/>
</dbReference>
<feature type="domain" description="DUF2428" evidence="3">
    <location>
        <begin position="674"/>
        <end position="913"/>
    </location>
</feature>
<protein>
    <submittedName>
        <fullName evidence="6">Uncharacterized protein</fullName>
    </submittedName>
</protein>
<dbReference type="Pfam" id="PF25150">
    <property type="entry name" value="TPR_Trm732"/>
    <property type="match status" value="1"/>
</dbReference>
<dbReference type="OrthoDB" id="73997at2759"/>
<evidence type="ECO:0000259" key="4">
    <source>
        <dbReference type="Pfam" id="PF25150"/>
    </source>
</evidence>
<dbReference type="InterPro" id="IPR016024">
    <property type="entry name" value="ARM-type_fold"/>
</dbReference>
<evidence type="ECO:0000313" key="6">
    <source>
        <dbReference type="EMBL" id="OBT99531.1"/>
    </source>
</evidence>
<dbReference type="InterPro" id="IPR056842">
    <property type="entry name" value="THADA-like_TPR_C"/>
</dbReference>
<keyword evidence="2" id="KW-0819">tRNA processing</keyword>
<dbReference type="InterPro" id="IPR051954">
    <property type="entry name" value="tRNA_methyltransferase_THADA"/>
</dbReference>
<evidence type="ECO:0000259" key="5">
    <source>
        <dbReference type="Pfam" id="PF25151"/>
    </source>
</evidence>
<dbReference type="STRING" id="342668.A0A1B8GUN0"/>
<dbReference type="GeneID" id="28836343"/>
<dbReference type="RefSeq" id="XP_018133264.1">
    <property type="nucleotide sequence ID" value="XM_018272458.2"/>
</dbReference>
<proteinExistence type="inferred from homology"/>
<dbReference type="Pfam" id="PF10350">
    <property type="entry name" value="DUF2428"/>
    <property type="match status" value="1"/>
</dbReference>
<dbReference type="SUPFAM" id="SSF48371">
    <property type="entry name" value="ARM repeat"/>
    <property type="match status" value="1"/>
</dbReference>
<accession>A0A1B8GUN0</accession>
<reference evidence="7" key="2">
    <citation type="journal article" date="2018" name="Nat. Commun.">
        <title>Extreme sensitivity to ultraviolet light in the fungal pathogen causing white-nose syndrome of bats.</title>
        <authorList>
            <person name="Palmer J.M."/>
            <person name="Drees K.P."/>
            <person name="Foster J.T."/>
            <person name="Lindner D.L."/>
        </authorList>
    </citation>
    <scope>NUCLEOTIDE SEQUENCE [LARGE SCALE GENOMIC DNA]</scope>
    <source>
        <strain evidence="7">UAMH 10579</strain>
    </source>
</reference>
<gene>
    <name evidence="6" type="ORF">VE01_02957</name>
</gene>
<dbReference type="GO" id="GO:0005829">
    <property type="term" value="C:cytosol"/>
    <property type="evidence" value="ECO:0007669"/>
    <property type="project" value="TreeGrafter"/>
</dbReference>
<evidence type="ECO:0000313" key="7">
    <source>
        <dbReference type="Proteomes" id="UP000091956"/>
    </source>
</evidence>
<dbReference type="Pfam" id="PF26523">
    <property type="entry name" value="Trm732_C"/>
    <property type="match status" value="1"/>
</dbReference>
<dbReference type="PANTHER" id="PTHR14387">
    <property type="entry name" value="THADA/DEATH RECEPTOR INTERACTING PROTEIN"/>
    <property type="match status" value="1"/>
</dbReference>